<gene>
    <name evidence="1" type="ORF">NQ318_017321</name>
</gene>
<dbReference type="AlphaFoldDB" id="A0AAV8XVR1"/>
<dbReference type="Proteomes" id="UP001162162">
    <property type="component" value="Unassembled WGS sequence"/>
</dbReference>
<evidence type="ECO:0000313" key="2">
    <source>
        <dbReference type="Proteomes" id="UP001162162"/>
    </source>
</evidence>
<sequence length="124" mass="14598">MYILHLSRIECSYPRAKYKEILQGGSYKFPLVCAKSILRLKEQRFKNFVKDDEFMIIVRHYLKRHVKSYTVLAAKEIQIRGKINHVSRSHTLTACVTDPTNVIFQLNVKEQTNFYPTLSSRAIY</sequence>
<organism evidence="1 2">
    <name type="scientific">Aromia moschata</name>
    <dbReference type="NCBI Taxonomy" id="1265417"/>
    <lineage>
        <taxon>Eukaryota</taxon>
        <taxon>Metazoa</taxon>
        <taxon>Ecdysozoa</taxon>
        <taxon>Arthropoda</taxon>
        <taxon>Hexapoda</taxon>
        <taxon>Insecta</taxon>
        <taxon>Pterygota</taxon>
        <taxon>Neoptera</taxon>
        <taxon>Endopterygota</taxon>
        <taxon>Coleoptera</taxon>
        <taxon>Polyphaga</taxon>
        <taxon>Cucujiformia</taxon>
        <taxon>Chrysomeloidea</taxon>
        <taxon>Cerambycidae</taxon>
        <taxon>Cerambycinae</taxon>
        <taxon>Callichromatini</taxon>
        <taxon>Aromia</taxon>
    </lineage>
</organism>
<evidence type="ECO:0000313" key="1">
    <source>
        <dbReference type="EMBL" id="KAJ8943125.1"/>
    </source>
</evidence>
<name>A0AAV8XVR1_9CUCU</name>
<reference evidence="1" key="1">
    <citation type="journal article" date="2023" name="Insect Mol. Biol.">
        <title>Genome sequencing provides insights into the evolution of gene families encoding plant cell wall-degrading enzymes in longhorned beetles.</title>
        <authorList>
            <person name="Shin N.R."/>
            <person name="Okamura Y."/>
            <person name="Kirsch R."/>
            <person name="Pauchet Y."/>
        </authorList>
    </citation>
    <scope>NUCLEOTIDE SEQUENCE</scope>
    <source>
        <strain evidence="1">AMC_N1</strain>
    </source>
</reference>
<accession>A0AAV8XVR1</accession>
<protein>
    <submittedName>
        <fullName evidence="1">Uncharacterized protein</fullName>
    </submittedName>
</protein>
<dbReference type="EMBL" id="JAPWTK010000300">
    <property type="protein sequence ID" value="KAJ8943125.1"/>
    <property type="molecule type" value="Genomic_DNA"/>
</dbReference>
<comment type="caution">
    <text evidence="1">The sequence shown here is derived from an EMBL/GenBank/DDBJ whole genome shotgun (WGS) entry which is preliminary data.</text>
</comment>
<proteinExistence type="predicted"/>
<keyword evidence="2" id="KW-1185">Reference proteome</keyword>